<dbReference type="InterPro" id="IPR000297">
    <property type="entry name" value="PPIase_PpiC"/>
</dbReference>
<organism evidence="10 11">
    <name type="scientific">Aquamicrobium segne</name>
    <dbReference type="NCBI Taxonomy" id="469547"/>
    <lineage>
        <taxon>Bacteria</taxon>
        <taxon>Pseudomonadati</taxon>
        <taxon>Pseudomonadota</taxon>
        <taxon>Alphaproteobacteria</taxon>
        <taxon>Hyphomicrobiales</taxon>
        <taxon>Phyllobacteriaceae</taxon>
        <taxon>Aquamicrobium</taxon>
    </lineage>
</organism>
<dbReference type="EC" id="5.2.1.8" evidence="3"/>
<evidence type="ECO:0000256" key="2">
    <source>
        <dbReference type="ARBA" id="ARBA00007656"/>
    </source>
</evidence>
<dbReference type="GO" id="GO:0016853">
    <property type="term" value="F:isomerase activity"/>
    <property type="evidence" value="ECO:0007669"/>
    <property type="project" value="UniProtKB-KW"/>
</dbReference>
<dbReference type="SUPFAM" id="SSF54534">
    <property type="entry name" value="FKBP-like"/>
    <property type="match status" value="1"/>
</dbReference>
<evidence type="ECO:0000256" key="5">
    <source>
        <dbReference type="ARBA" id="ARBA00023110"/>
    </source>
</evidence>
<reference evidence="11" key="1">
    <citation type="journal article" date="2019" name="Int. J. Syst. Evol. Microbiol.">
        <title>The Global Catalogue of Microorganisms (GCM) 10K type strain sequencing project: providing services to taxonomists for standard genome sequencing and annotation.</title>
        <authorList>
            <consortium name="The Broad Institute Genomics Platform"/>
            <consortium name="The Broad Institute Genome Sequencing Center for Infectious Disease"/>
            <person name="Wu L."/>
            <person name="Ma J."/>
        </authorList>
    </citation>
    <scope>NUCLEOTIDE SEQUENCE [LARGE SCALE GENOMIC DNA]</scope>
    <source>
        <strain evidence="11">CGMCC 4.1415</strain>
    </source>
</reference>
<name>A0ABW0H2D3_9HYPH</name>
<evidence type="ECO:0000313" key="10">
    <source>
        <dbReference type="EMBL" id="MFC5387316.1"/>
    </source>
</evidence>
<keyword evidence="8 10" id="KW-0413">Isomerase</keyword>
<dbReference type="Proteomes" id="UP001596016">
    <property type="component" value="Unassembled WGS sequence"/>
</dbReference>
<dbReference type="InterPro" id="IPR046357">
    <property type="entry name" value="PPIase_dom_sf"/>
</dbReference>
<dbReference type="PROSITE" id="PS50198">
    <property type="entry name" value="PPIC_PPIASE_2"/>
    <property type="match status" value="1"/>
</dbReference>
<dbReference type="PANTHER" id="PTHR47245">
    <property type="entry name" value="PEPTIDYLPROLYL ISOMERASE"/>
    <property type="match status" value="1"/>
</dbReference>
<evidence type="ECO:0000256" key="1">
    <source>
        <dbReference type="ARBA" id="ARBA00000971"/>
    </source>
</evidence>
<comment type="catalytic activity">
    <reaction evidence="1">
        <text>[protein]-peptidylproline (omega=180) = [protein]-peptidylproline (omega=0)</text>
        <dbReference type="Rhea" id="RHEA:16237"/>
        <dbReference type="Rhea" id="RHEA-COMP:10747"/>
        <dbReference type="Rhea" id="RHEA-COMP:10748"/>
        <dbReference type="ChEBI" id="CHEBI:83833"/>
        <dbReference type="ChEBI" id="CHEBI:83834"/>
        <dbReference type="EC" id="5.2.1.8"/>
    </reaction>
</comment>
<protein>
    <recommendedName>
        <fullName evidence="4">Parvulin-like PPIase</fullName>
        <ecNumber evidence="3">5.2.1.8</ecNumber>
    </recommendedName>
    <alternativeName>
        <fullName evidence="6">Peptidyl-prolyl cis-trans isomerase plp</fullName>
    </alternativeName>
    <alternativeName>
        <fullName evidence="7">Rotamase plp</fullName>
    </alternativeName>
</protein>
<evidence type="ECO:0000256" key="4">
    <source>
        <dbReference type="ARBA" id="ARBA00018370"/>
    </source>
</evidence>
<dbReference type="Gene3D" id="3.10.50.40">
    <property type="match status" value="1"/>
</dbReference>
<dbReference type="Pfam" id="PF00639">
    <property type="entry name" value="Rotamase"/>
    <property type="match status" value="1"/>
</dbReference>
<evidence type="ECO:0000256" key="3">
    <source>
        <dbReference type="ARBA" id="ARBA00013194"/>
    </source>
</evidence>
<accession>A0ABW0H2D3</accession>
<gene>
    <name evidence="10" type="ORF">ACFPLB_15255</name>
</gene>
<dbReference type="EMBL" id="JBHSLL010000056">
    <property type="protein sequence ID" value="MFC5387316.1"/>
    <property type="molecule type" value="Genomic_DNA"/>
</dbReference>
<dbReference type="RefSeq" id="WP_378231174.1">
    <property type="nucleotide sequence ID" value="NZ_JBHSLL010000056.1"/>
</dbReference>
<proteinExistence type="inferred from homology"/>
<sequence>MRVLDLTNAPVPVTVNGITIAPEAIAAEAQNHPMPKGSKPGWAWKAAARALVLREALLQEARTKNIEAAPIELEEGKWETQDEALIRQLLEQAIPAATIDEAALRALYDDAPERFRGPSLFEAAHILFAANPEDAGATLLARQQAEAVLAELKRDPRRFAALAKQFSACPSREHGGMLGQLASGDTVPEFEAALAVMEEGEISKTPLESRYGFHLIRLDARVRGEVLPFSTVLPQLREAQEKTGWVRASRAYIDALAAKTTVTGIDLNEKPEKVEHSAVRKAG</sequence>
<evidence type="ECO:0000256" key="7">
    <source>
        <dbReference type="ARBA" id="ARBA00031484"/>
    </source>
</evidence>
<dbReference type="PROSITE" id="PS01096">
    <property type="entry name" value="PPIC_PPIASE_1"/>
    <property type="match status" value="1"/>
</dbReference>
<dbReference type="InterPro" id="IPR027304">
    <property type="entry name" value="Trigger_fact/SurA_dom_sf"/>
</dbReference>
<dbReference type="PANTHER" id="PTHR47245:SF2">
    <property type="entry name" value="PEPTIDYL-PROLYL CIS-TRANS ISOMERASE HP_0175-RELATED"/>
    <property type="match status" value="1"/>
</dbReference>
<evidence type="ECO:0000256" key="6">
    <source>
        <dbReference type="ARBA" id="ARBA00030642"/>
    </source>
</evidence>
<dbReference type="InterPro" id="IPR050245">
    <property type="entry name" value="PrsA_foldase"/>
</dbReference>
<dbReference type="InterPro" id="IPR023058">
    <property type="entry name" value="PPIase_PpiC_CS"/>
</dbReference>
<comment type="caution">
    <text evidence="10">The sequence shown here is derived from an EMBL/GenBank/DDBJ whole genome shotgun (WGS) entry which is preliminary data.</text>
</comment>
<keyword evidence="11" id="KW-1185">Reference proteome</keyword>
<evidence type="ECO:0000259" key="9">
    <source>
        <dbReference type="PROSITE" id="PS50198"/>
    </source>
</evidence>
<evidence type="ECO:0000313" key="11">
    <source>
        <dbReference type="Proteomes" id="UP001596016"/>
    </source>
</evidence>
<feature type="domain" description="PpiC" evidence="9">
    <location>
        <begin position="118"/>
        <end position="220"/>
    </location>
</feature>
<dbReference type="SUPFAM" id="SSF109998">
    <property type="entry name" value="Triger factor/SurA peptide-binding domain-like"/>
    <property type="match status" value="1"/>
</dbReference>
<evidence type="ECO:0000256" key="8">
    <source>
        <dbReference type="PROSITE-ProRule" id="PRU00278"/>
    </source>
</evidence>
<comment type="similarity">
    <text evidence="2">Belongs to the PpiC/parvulin rotamase family.</text>
</comment>
<keyword evidence="5 8" id="KW-0697">Rotamase</keyword>